<dbReference type="SUPFAM" id="SSF51905">
    <property type="entry name" value="FAD/NAD(P)-binding domain"/>
    <property type="match status" value="2"/>
</dbReference>
<evidence type="ECO:0000256" key="1">
    <source>
        <dbReference type="ARBA" id="ARBA00001974"/>
    </source>
</evidence>
<dbReference type="InterPro" id="IPR036188">
    <property type="entry name" value="FAD/NAD-bd_sf"/>
</dbReference>
<evidence type="ECO:0000256" key="5">
    <source>
        <dbReference type="ARBA" id="ARBA00022857"/>
    </source>
</evidence>
<evidence type="ECO:0000256" key="3">
    <source>
        <dbReference type="ARBA" id="ARBA00022630"/>
    </source>
</evidence>
<dbReference type="AlphaFoldDB" id="A0A8H5H8F1"/>
<dbReference type="GO" id="GO:0050660">
    <property type="term" value="F:flavin adenine dinucleotide binding"/>
    <property type="evidence" value="ECO:0007669"/>
    <property type="project" value="TreeGrafter"/>
</dbReference>
<evidence type="ECO:0000313" key="7">
    <source>
        <dbReference type="EMBL" id="KAF5378871.1"/>
    </source>
</evidence>
<evidence type="ECO:0000256" key="6">
    <source>
        <dbReference type="ARBA" id="ARBA00023002"/>
    </source>
</evidence>
<dbReference type="InterPro" id="IPR050982">
    <property type="entry name" value="Auxin_biosynth/cation_transpt"/>
</dbReference>
<dbReference type="PANTHER" id="PTHR43539:SF68">
    <property type="entry name" value="FLAVIN-BINDING MONOOXYGENASE-LIKE PROTEIN (AFU_ORTHOLOGUE AFUA_4G09220)"/>
    <property type="match status" value="1"/>
</dbReference>
<keyword evidence="6" id="KW-0560">Oxidoreductase</keyword>
<keyword evidence="8" id="KW-1185">Reference proteome</keyword>
<reference evidence="7 8" key="1">
    <citation type="journal article" date="2020" name="ISME J.">
        <title>Uncovering the hidden diversity of litter-decomposition mechanisms in mushroom-forming fungi.</title>
        <authorList>
            <person name="Floudas D."/>
            <person name="Bentzer J."/>
            <person name="Ahren D."/>
            <person name="Johansson T."/>
            <person name="Persson P."/>
            <person name="Tunlid A."/>
        </authorList>
    </citation>
    <scope>NUCLEOTIDE SEQUENCE [LARGE SCALE GENOMIC DNA]</scope>
    <source>
        <strain evidence="7 8">CBS 661.87</strain>
    </source>
</reference>
<comment type="caution">
    <text evidence="7">The sequence shown here is derived from an EMBL/GenBank/DDBJ whole genome shotgun (WGS) entry which is preliminary data.</text>
</comment>
<keyword evidence="3" id="KW-0285">Flavoprotein</keyword>
<dbReference type="SUPFAM" id="SSF54427">
    <property type="entry name" value="NTF2-like"/>
    <property type="match status" value="1"/>
</dbReference>
<organism evidence="7 8">
    <name type="scientific">Tricholomella constricta</name>
    <dbReference type="NCBI Taxonomy" id="117010"/>
    <lineage>
        <taxon>Eukaryota</taxon>
        <taxon>Fungi</taxon>
        <taxon>Dikarya</taxon>
        <taxon>Basidiomycota</taxon>
        <taxon>Agaricomycotina</taxon>
        <taxon>Agaricomycetes</taxon>
        <taxon>Agaricomycetidae</taxon>
        <taxon>Agaricales</taxon>
        <taxon>Tricholomatineae</taxon>
        <taxon>Lyophyllaceae</taxon>
        <taxon>Tricholomella</taxon>
    </lineage>
</organism>
<evidence type="ECO:0000313" key="8">
    <source>
        <dbReference type="Proteomes" id="UP000565441"/>
    </source>
</evidence>
<dbReference type="InterPro" id="IPR032710">
    <property type="entry name" value="NTF2-like_dom_sf"/>
</dbReference>
<comment type="similarity">
    <text evidence="2">Belongs to the FMO family.</text>
</comment>
<name>A0A8H5H8F1_9AGAR</name>
<protein>
    <recommendedName>
        <fullName evidence="9">Flavin-containing monooxygenase</fullName>
    </recommendedName>
</protein>
<dbReference type="EMBL" id="JAACJP010000018">
    <property type="protein sequence ID" value="KAF5378871.1"/>
    <property type="molecule type" value="Genomic_DNA"/>
</dbReference>
<dbReference type="GO" id="GO:0004497">
    <property type="term" value="F:monooxygenase activity"/>
    <property type="evidence" value="ECO:0007669"/>
    <property type="project" value="TreeGrafter"/>
</dbReference>
<keyword evidence="5" id="KW-0521">NADP</keyword>
<dbReference type="PANTHER" id="PTHR43539">
    <property type="entry name" value="FLAVIN-BINDING MONOOXYGENASE-LIKE PROTEIN (AFU_ORTHOLOGUE AFUA_4G09220)"/>
    <property type="match status" value="1"/>
</dbReference>
<evidence type="ECO:0000256" key="2">
    <source>
        <dbReference type="ARBA" id="ARBA00009183"/>
    </source>
</evidence>
<comment type="cofactor">
    <cofactor evidence="1">
        <name>FAD</name>
        <dbReference type="ChEBI" id="CHEBI:57692"/>
    </cofactor>
</comment>
<dbReference type="Gene3D" id="3.50.50.60">
    <property type="entry name" value="FAD/NAD(P)-binding domain"/>
    <property type="match status" value="1"/>
</dbReference>
<dbReference type="Pfam" id="PF13738">
    <property type="entry name" value="Pyr_redox_3"/>
    <property type="match status" value="1"/>
</dbReference>
<dbReference type="FunFam" id="3.50.50.60:FF:000023">
    <property type="entry name" value="Dimethylaniline monooxygenase [N-oxide-forming]"/>
    <property type="match status" value="1"/>
</dbReference>
<proteinExistence type="inferred from homology"/>
<gene>
    <name evidence="7" type="ORF">D9615_006928</name>
</gene>
<sequence length="606" mass="66168">MTSSSVVPNTPLPTLDRLNASVPTDLDAKAVAKAWFKIFAQSAEASDAQAVAQLFVPDAFWRDMLALTWDFRTFSGLPKITQFLSDRLGSAHPRAFTLRDDAYLGLQQPFPDLAWINLMFDFETEAGIASGIARLVPSANGEWRAHTVFTNLEDLKGFPEKIGALRNHAPNHGKWVADRKKESEFADKPPTVLIVGGGQSGLGVAARLKALDIQSLVVEKNGRIGDNWRNRYDALCLHDPVWYDHMPYLPFPPTWPVYTPAVKLANWLESYAESLELNVWTSSTVVSATPVGDAYNVIVKRGDGSDRSFTVPHVVFATGLGANDGAVPIYPGMDVFKGELLHSSRHKKATDHTGKKVVVVGACTSAHDICADYYENGVDVTMVQRSSTYIMSIKNGWKVLMEGVYSEGGPPSDIADRLNASFPHHMGVGLAQRTTKVIAELDKDVLDGLRARGFQLNDGIQGTGFALLAWSRAGGYYLDTGTSQLIADGKIKLKSGTSIKQFTEGGLEFEDGSVLAADVVVFATGLGDPRAHVRKVCGEEVEAKLKPFWGLDPEGEINGVWRDLGMKGLWSMMGNLALCRFHSKHVALQIKAIQEGVFGERYSLTV</sequence>
<dbReference type="Proteomes" id="UP000565441">
    <property type="component" value="Unassembled WGS sequence"/>
</dbReference>
<dbReference type="OrthoDB" id="74360at2759"/>
<keyword evidence="4" id="KW-0274">FAD</keyword>
<evidence type="ECO:0000256" key="4">
    <source>
        <dbReference type="ARBA" id="ARBA00022827"/>
    </source>
</evidence>
<evidence type="ECO:0008006" key="9">
    <source>
        <dbReference type="Google" id="ProtNLM"/>
    </source>
</evidence>
<accession>A0A8H5H8F1</accession>